<dbReference type="HOGENOM" id="CLU_2328542_0_0_7"/>
<protein>
    <submittedName>
        <fullName evidence="1">Uncharacterized protein</fullName>
    </submittedName>
</protein>
<gene>
    <name evidence="1" type="ORF">ETSY2_21925</name>
</gene>
<dbReference type="EMBL" id="AZHX01000914">
    <property type="protein sequence ID" value="ETX05618.1"/>
    <property type="molecule type" value="Genomic_DNA"/>
</dbReference>
<sequence length="98" mass="10761">MAKTRRIRYNNPGGLSGLSMLGNEPLRQPLNTRGEPARYAYCESALWRVEFVKIERAQGTGPINCPNAMGLRPTGIVSVTRWVAVSITDTVLSSRLAT</sequence>
<dbReference type="Proteomes" id="UP000019140">
    <property type="component" value="Unassembled WGS sequence"/>
</dbReference>
<accession>W4M606</accession>
<reference evidence="1 2" key="1">
    <citation type="journal article" date="2014" name="Nature">
        <title>An environmental bacterial taxon with a large and distinct metabolic repertoire.</title>
        <authorList>
            <person name="Wilson M.C."/>
            <person name="Mori T."/>
            <person name="Ruckert C."/>
            <person name="Uria A.R."/>
            <person name="Helf M.J."/>
            <person name="Takada K."/>
            <person name="Gernert C."/>
            <person name="Steffens U.A."/>
            <person name="Heycke N."/>
            <person name="Schmitt S."/>
            <person name="Rinke C."/>
            <person name="Helfrich E.J."/>
            <person name="Brachmann A.O."/>
            <person name="Gurgui C."/>
            <person name="Wakimoto T."/>
            <person name="Kracht M."/>
            <person name="Crusemann M."/>
            <person name="Hentschel U."/>
            <person name="Abe I."/>
            <person name="Matsunaga S."/>
            <person name="Kalinowski J."/>
            <person name="Takeyama H."/>
            <person name="Piel J."/>
        </authorList>
    </citation>
    <scope>NUCLEOTIDE SEQUENCE [LARGE SCALE GENOMIC DNA]</scope>
    <source>
        <strain evidence="2">TSY2</strain>
    </source>
</reference>
<organism evidence="1 2">
    <name type="scientific">Candidatus Entotheonella gemina</name>
    <dbReference type="NCBI Taxonomy" id="1429439"/>
    <lineage>
        <taxon>Bacteria</taxon>
        <taxon>Pseudomonadati</taxon>
        <taxon>Nitrospinota/Tectimicrobiota group</taxon>
        <taxon>Candidatus Tectimicrobiota</taxon>
        <taxon>Candidatus Entotheonellia</taxon>
        <taxon>Candidatus Entotheonellales</taxon>
        <taxon>Candidatus Entotheonellaceae</taxon>
        <taxon>Candidatus Entotheonella</taxon>
    </lineage>
</organism>
<keyword evidence="2" id="KW-1185">Reference proteome</keyword>
<evidence type="ECO:0000313" key="1">
    <source>
        <dbReference type="EMBL" id="ETX05618.1"/>
    </source>
</evidence>
<dbReference type="AlphaFoldDB" id="W4M606"/>
<proteinExistence type="predicted"/>
<name>W4M606_9BACT</name>
<evidence type="ECO:0000313" key="2">
    <source>
        <dbReference type="Proteomes" id="UP000019140"/>
    </source>
</evidence>
<comment type="caution">
    <text evidence="1">The sequence shown here is derived from an EMBL/GenBank/DDBJ whole genome shotgun (WGS) entry which is preliminary data.</text>
</comment>